<dbReference type="CDD" id="cd00130">
    <property type="entry name" value="PAS"/>
    <property type="match status" value="4"/>
</dbReference>
<dbReference type="Pfam" id="PF08447">
    <property type="entry name" value="PAS_3"/>
    <property type="match status" value="3"/>
</dbReference>
<dbReference type="GO" id="GO:0035438">
    <property type="term" value="F:cyclic-di-GMP binding"/>
    <property type="evidence" value="ECO:0007669"/>
    <property type="project" value="InterPro"/>
</dbReference>
<feature type="domain" description="PAC" evidence="3">
    <location>
        <begin position="99"/>
        <end position="151"/>
    </location>
</feature>
<feature type="domain" description="PAC" evidence="3">
    <location>
        <begin position="226"/>
        <end position="278"/>
    </location>
</feature>
<dbReference type="eggNOG" id="COG2200">
    <property type="taxonomic scope" value="Bacteria"/>
</dbReference>
<dbReference type="PANTHER" id="PTHR44757:SF2">
    <property type="entry name" value="BIOFILM ARCHITECTURE MAINTENANCE PROTEIN MBAA"/>
    <property type="match status" value="1"/>
</dbReference>
<feature type="domain" description="PAS" evidence="2">
    <location>
        <begin position="413"/>
        <end position="483"/>
    </location>
</feature>
<dbReference type="PROSITE" id="PS50113">
    <property type="entry name" value="PAC"/>
    <property type="match status" value="3"/>
</dbReference>
<dbReference type="GO" id="GO:0006355">
    <property type="term" value="P:regulation of DNA-templated transcription"/>
    <property type="evidence" value="ECO:0007669"/>
    <property type="project" value="InterPro"/>
</dbReference>
<evidence type="ECO:0000259" key="3">
    <source>
        <dbReference type="PROSITE" id="PS50113"/>
    </source>
</evidence>
<name>H6LIJ1_ACEWD</name>
<dbReference type="SMART" id="SM00267">
    <property type="entry name" value="GGDEF"/>
    <property type="match status" value="1"/>
</dbReference>
<dbReference type="PROSITE" id="PS50883">
    <property type="entry name" value="EAL"/>
    <property type="match status" value="1"/>
</dbReference>
<dbReference type="InterPro" id="IPR009875">
    <property type="entry name" value="PilZ_domain"/>
</dbReference>
<dbReference type="InterPro" id="IPR013767">
    <property type="entry name" value="PAS_fold"/>
</dbReference>
<dbReference type="Pfam" id="PF00563">
    <property type="entry name" value="EAL"/>
    <property type="match status" value="1"/>
</dbReference>
<feature type="domain" description="EAL" evidence="4">
    <location>
        <begin position="736"/>
        <end position="990"/>
    </location>
</feature>
<keyword evidence="1" id="KW-0175">Coiled coil</keyword>
<dbReference type="Gene3D" id="2.10.70.100">
    <property type="match status" value="3"/>
</dbReference>
<dbReference type="SMART" id="SM00052">
    <property type="entry name" value="EAL"/>
    <property type="match status" value="1"/>
</dbReference>
<feature type="domain" description="PAS" evidence="2">
    <location>
        <begin position="305"/>
        <end position="351"/>
    </location>
</feature>
<dbReference type="Pfam" id="PF07238">
    <property type="entry name" value="PilZ"/>
    <property type="match status" value="1"/>
</dbReference>
<dbReference type="CDD" id="cd01949">
    <property type="entry name" value="GGDEF"/>
    <property type="match status" value="1"/>
</dbReference>
<dbReference type="SUPFAM" id="SSF141868">
    <property type="entry name" value="EAL domain-like"/>
    <property type="match status" value="1"/>
</dbReference>
<dbReference type="InterPro" id="IPR035965">
    <property type="entry name" value="PAS-like_dom_sf"/>
</dbReference>
<dbReference type="InterPro" id="IPR013655">
    <property type="entry name" value="PAS_fold_3"/>
</dbReference>
<dbReference type="SUPFAM" id="SSF55073">
    <property type="entry name" value="Nucleotide cyclase"/>
    <property type="match status" value="1"/>
</dbReference>
<dbReference type="Gene3D" id="3.30.450.20">
    <property type="entry name" value="PAS domain"/>
    <property type="match status" value="4"/>
</dbReference>
<dbReference type="PROSITE" id="PS50112">
    <property type="entry name" value="PAS"/>
    <property type="match status" value="3"/>
</dbReference>
<sequence>MAFENLLNRLKMKELSEIPENDQWYLENRRYTQEMMKIGTWTYEIGNEIVYYTDEYFNIFETTAEKFDGNAESYYQLVNPVDIDKVKASREKALSGFNQELEYGIITERGKKKFVREKMKIISNETGTPSKIIGVLQDITEEKTVENSLKELGENLNLGQKVAGIGSWKYNSVKNEIFWSDEIYRIYDLKPEEFKGTVIELIDLTYPEDRYILKKLTQKRLNNERFDMQYRIQHRNGTIKYIRLIGEPIKNEDHLNIDLVGTIQDMTEIKELENEIIFIKKNLERAQRLAKIGSWEMNVLTNQNFMSDEARRIFGVATDEFKGTFEDFMSMVHPDDKYIIDESFKNEFLEEPFNIEFRVIRKDGSIRDVTQIIEFNHDKNGRLYRVYGTIQDITEKKEYEKSIQLKQNEIERIQQRTKMLIQESGVVFEIITADGVIKYISDTSKKVINYDAEGMIGKSFYDYYQPDEIPYLKELVQQAIENKESTPTGIITFKGKTDKSIYLEVHIQNFLNHPIIQGLILDFRDVTNRIIMQKKIEKLASYDETTALPKQNQFKKELTQKCIEASINNASLIVMMLDFEGYKDINDSLGYMVGQQLIIQIVMRLKGLLGKNTLISRYSEDKFAIVIEHLLNLEAYEERVQEVIDFFHRLFKIDIFEFDVNINIGISVYPLEIEEKSDEALQDLDNETLIIGEDQNSDEIEKLIQYANIALVWSKKEGKNRYKFYSSELNIQNYKQFQLRHDLRMAIKKEQFLVYYQPMIRIKNNNILAVEALIRWNHPDWGIVSPEEFIFLAEETGAIVEMGKWVLRKVCSDHRYWIQKGFGPVYISVNFSGIQFYERDFVENIKEILAEYEVDPQYLIVELTESLLIENAYKAVEDIQKLQAAGIKVALDDFGTGYSSLSYLKNFNIDIIKMDASFLKNILTDKTTTIIAKAIINLTKELHIKLVSEGLENWEQLSFLRENNCFSGQGYLYSRPVPLEKIDSILEKGKCRPVLNNTTFKPRVERRKFFRQAFHELLKTDLTILKIKNKKMNVGNSKVLVKNIGPGGLCFISNIQFPLEREFTLQFATTLLGKEINVYGTPVWGEEVEDNLFEYGVKFLMEESESEEMMRLLYEVQIKMKHNILFADGSFTDETAYNYFKNLTGQQTPTKVDFSQYKRNRF</sequence>
<keyword evidence="7" id="KW-1185">Reference proteome</keyword>
<feature type="domain" description="PAC" evidence="3">
    <location>
        <begin position="353"/>
        <end position="405"/>
    </location>
</feature>
<dbReference type="NCBIfam" id="TIGR00254">
    <property type="entry name" value="GGDEF"/>
    <property type="match status" value="1"/>
</dbReference>
<feature type="domain" description="GGDEF" evidence="5">
    <location>
        <begin position="570"/>
        <end position="727"/>
    </location>
</feature>
<dbReference type="HOGENOM" id="CLU_000445_41_0_9"/>
<dbReference type="NCBIfam" id="TIGR00229">
    <property type="entry name" value="sensory_box"/>
    <property type="match status" value="3"/>
</dbReference>
<dbReference type="Gene3D" id="3.30.70.270">
    <property type="match status" value="1"/>
</dbReference>
<evidence type="ECO:0000256" key="1">
    <source>
        <dbReference type="SAM" id="Coils"/>
    </source>
</evidence>
<dbReference type="SUPFAM" id="SSF55785">
    <property type="entry name" value="PYP-like sensor domain (PAS domain)"/>
    <property type="match status" value="4"/>
</dbReference>
<evidence type="ECO:0000259" key="4">
    <source>
        <dbReference type="PROSITE" id="PS50883"/>
    </source>
</evidence>
<evidence type="ECO:0000313" key="7">
    <source>
        <dbReference type="Proteomes" id="UP000007177"/>
    </source>
</evidence>
<dbReference type="Pfam" id="PF00990">
    <property type="entry name" value="GGDEF"/>
    <property type="match status" value="1"/>
</dbReference>
<dbReference type="SMART" id="SM00086">
    <property type="entry name" value="PAC"/>
    <property type="match status" value="4"/>
</dbReference>
<evidence type="ECO:0000313" key="6">
    <source>
        <dbReference type="EMBL" id="AFA48565.1"/>
    </source>
</evidence>
<dbReference type="InterPro" id="IPR001633">
    <property type="entry name" value="EAL_dom"/>
</dbReference>
<dbReference type="InterPro" id="IPR029787">
    <property type="entry name" value="Nucleotide_cyclase"/>
</dbReference>
<dbReference type="KEGG" id="awo:Awo_c17850"/>
<dbReference type="InterPro" id="IPR000160">
    <property type="entry name" value="GGDEF_dom"/>
</dbReference>
<dbReference type="eggNOG" id="COG2199">
    <property type="taxonomic scope" value="Bacteria"/>
</dbReference>
<dbReference type="InterPro" id="IPR043128">
    <property type="entry name" value="Rev_trsase/Diguanyl_cyclase"/>
</dbReference>
<dbReference type="EMBL" id="CP002987">
    <property type="protein sequence ID" value="AFA48565.1"/>
    <property type="molecule type" value="Genomic_DNA"/>
</dbReference>
<feature type="domain" description="PAS" evidence="2">
    <location>
        <begin position="177"/>
        <end position="224"/>
    </location>
</feature>
<dbReference type="PANTHER" id="PTHR44757">
    <property type="entry name" value="DIGUANYLATE CYCLASE DGCP"/>
    <property type="match status" value="1"/>
</dbReference>
<reference evidence="6 7" key="2">
    <citation type="journal article" date="2012" name="PLoS ONE">
        <title>An ancient pathway combining carbon dioxide fixation with the generation and utilization of a sodium ion gradient for ATP synthesis.</title>
        <authorList>
            <person name="Poehlein A."/>
            <person name="Schmidt S."/>
            <person name="Kaster A.K."/>
            <person name="Goenrich M."/>
            <person name="Vollmers J."/>
            <person name="Thurmer A."/>
            <person name="Bertsch J."/>
            <person name="Schuchmann K."/>
            <person name="Voigt B."/>
            <person name="Hecker M."/>
            <person name="Daniel R."/>
            <person name="Thauer R.K."/>
            <person name="Gottschalk G."/>
            <person name="Muller V."/>
        </authorList>
    </citation>
    <scope>NUCLEOTIDE SEQUENCE [LARGE SCALE GENOMIC DNA]</scope>
    <source>
        <strain evidence="7">ATCC 29683 / DSM 1030 / JCM 2381 / KCTC 1655 / WB1</strain>
    </source>
</reference>
<dbReference type="InterPro" id="IPR000014">
    <property type="entry name" value="PAS"/>
</dbReference>
<organism evidence="6 7">
    <name type="scientific">Acetobacterium woodii (strain ATCC 29683 / DSM 1030 / JCM 2381 / KCTC 1655 / WB1)</name>
    <dbReference type="NCBI Taxonomy" id="931626"/>
    <lineage>
        <taxon>Bacteria</taxon>
        <taxon>Bacillati</taxon>
        <taxon>Bacillota</taxon>
        <taxon>Clostridia</taxon>
        <taxon>Eubacteriales</taxon>
        <taxon>Eubacteriaceae</taxon>
        <taxon>Acetobacterium</taxon>
    </lineage>
</organism>
<accession>H6LIJ1</accession>
<dbReference type="InterPro" id="IPR001610">
    <property type="entry name" value="PAC"/>
</dbReference>
<proteinExistence type="predicted"/>
<feature type="coiled-coil region" evidence="1">
    <location>
        <begin position="396"/>
        <end position="423"/>
    </location>
</feature>
<dbReference type="InterPro" id="IPR000700">
    <property type="entry name" value="PAS-assoc_C"/>
</dbReference>
<evidence type="ECO:0000259" key="2">
    <source>
        <dbReference type="PROSITE" id="PS50112"/>
    </source>
</evidence>
<gene>
    <name evidence="6" type="ordered locus">Awo_c17850</name>
</gene>
<reference evidence="7" key="1">
    <citation type="submission" date="2011-07" db="EMBL/GenBank/DDBJ databases">
        <title>Complete genome sequence of Acetobacterium woodii.</title>
        <authorList>
            <person name="Poehlein A."/>
            <person name="Schmidt S."/>
            <person name="Kaster A.-K."/>
            <person name="Goenrich M."/>
            <person name="Vollmers J."/>
            <person name="Thuermer A."/>
            <person name="Gottschalk G."/>
            <person name="Thauer R.K."/>
            <person name="Daniel R."/>
            <person name="Mueller V."/>
        </authorList>
    </citation>
    <scope>NUCLEOTIDE SEQUENCE [LARGE SCALE GENOMIC DNA]</scope>
    <source>
        <strain evidence="7">ATCC 29683 / DSM 1030 / JCM 2381 / KCTC 1655 / WB1</strain>
    </source>
</reference>
<dbReference type="STRING" id="931626.Awo_c17850"/>
<dbReference type="CDD" id="cd01948">
    <property type="entry name" value="EAL"/>
    <property type="match status" value="1"/>
</dbReference>
<dbReference type="Proteomes" id="UP000007177">
    <property type="component" value="Chromosome"/>
</dbReference>
<dbReference type="Gene3D" id="3.20.20.450">
    <property type="entry name" value="EAL domain"/>
    <property type="match status" value="1"/>
</dbReference>
<dbReference type="AlphaFoldDB" id="H6LIJ1"/>
<dbReference type="InterPro" id="IPR035919">
    <property type="entry name" value="EAL_sf"/>
</dbReference>
<dbReference type="PROSITE" id="PS50887">
    <property type="entry name" value="GGDEF"/>
    <property type="match status" value="1"/>
</dbReference>
<dbReference type="Pfam" id="PF00989">
    <property type="entry name" value="PAS"/>
    <property type="match status" value="1"/>
</dbReference>
<dbReference type="InterPro" id="IPR052155">
    <property type="entry name" value="Biofilm_reg_signaling"/>
</dbReference>
<dbReference type="SMART" id="SM00091">
    <property type="entry name" value="PAS"/>
    <property type="match status" value="4"/>
</dbReference>
<evidence type="ECO:0000259" key="5">
    <source>
        <dbReference type="PROSITE" id="PS50887"/>
    </source>
</evidence>
<protein>
    <submittedName>
        <fullName evidence="6">Putative signal transduction protein</fullName>
    </submittedName>
</protein>